<dbReference type="RefSeq" id="XP_031862402.1">
    <property type="nucleotide sequence ID" value="XM_032003080.1"/>
</dbReference>
<name>A0A5M6C362_9TREE</name>
<gene>
    <name evidence="2" type="ORF">CI109_101508</name>
</gene>
<proteinExistence type="predicted"/>
<protein>
    <submittedName>
        <fullName evidence="2">Uncharacterized protein</fullName>
    </submittedName>
</protein>
<reference evidence="2" key="2">
    <citation type="submission" date="2024-01" db="EMBL/GenBank/DDBJ databases">
        <title>Comparative genomics of Cryptococcus and Kwoniella reveals pathogenesis evolution and contrasting modes of karyotype evolution via chromosome fusion or intercentromeric recombination.</title>
        <authorList>
            <person name="Coelho M.A."/>
            <person name="David-Palma M."/>
            <person name="Shea T."/>
            <person name="Bowers K."/>
            <person name="McGinley-Smith S."/>
            <person name="Mohammad A.W."/>
            <person name="Gnirke A."/>
            <person name="Yurkov A.M."/>
            <person name="Nowrousian M."/>
            <person name="Sun S."/>
            <person name="Cuomo C.A."/>
            <person name="Heitman J."/>
        </authorList>
    </citation>
    <scope>NUCLEOTIDE SEQUENCE</scope>
    <source>
        <strain evidence="2">CBS 12478</strain>
    </source>
</reference>
<feature type="region of interest" description="Disordered" evidence="1">
    <location>
        <begin position="331"/>
        <end position="400"/>
    </location>
</feature>
<reference evidence="2" key="1">
    <citation type="submission" date="2017-08" db="EMBL/GenBank/DDBJ databases">
        <authorList>
            <person name="Cuomo C."/>
            <person name="Billmyre B."/>
            <person name="Heitman J."/>
        </authorList>
    </citation>
    <scope>NUCLEOTIDE SEQUENCE</scope>
    <source>
        <strain evidence="2">CBS 12478</strain>
    </source>
</reference>
<evidence type="ECO:0000313" key="3">
    <source>
        <dbReference type="Proteomes" id="UP000322225"/>
    </source>
</evidence>
<accession>A0A5M6C362</accession>
<organism evidence="2 3">
    <name type="scientific">Kwoniella shandongensis</name>
    <dbReference type="NCBI Taxonomy" id="1734106"/>
    <lineage>
        <taxon>Eukaryota</taxon>
        <taxon>Fungi</taxon>
        <taxon>Dikarya</taxon>
        <taxon>Basidiomycota</taxon>
        <taxon>Agaricomycotina</taxon>
        <taxon>Tremellomycetes</taxon>
        <taxon>Tremellales</taxon>
        <taxon>Cryptococcaceae</taxon>
        <taxon>Kwoniella</taxon>
    </lineage>
</organism>
<dbReference type="GeneID" id="43587199"/>
<feature type="compositionally biased region" description="Acidic residues" evidence="1">
    <location>
        <begin position="385"/>
        <end position="394"/>
    </location>
</feature>
<dbReference type="AlphaFoldDB" id="A0A5M6C362"/>
<dbReference type="KEGG" id="ksn:43587199"/>
<feature type="compositionally biased region" description="Basic and acidic residues" evidence="1">
    <location>
        <begin position="334"/>
        <end position="350"/>
    </location>
</feature>
<dbReference type="Proteomes" id="UP000322225">
    <property type="component" value="Chromosome 3"/>
</dbReference>
<evidence type="ECO:0000256" key="1">
    <source>
        <dbReference type="SAM" id="MobiDB-lite"/>
    </source>
</evidence>
<evidence type="ECO:0000313" key="2">
    <source>
        <dbReference type="EMBL" id="WWD17071.1"/>
    </source>
</evidence>
<feature type="compositionally biased region" description="Basic and acidic residues" evidence="1">
    <location>
        <begin position="609"/>
        <end position="619"/>
    </location>
</feature>
<sequence length="808" mass="89677">MSSEKKELGALFRDPAYADLLEAVFGCSETKDIPALLKVNKHVNSIFTSSSRLQLGYRQAFHALPTSLTSSTITTAETLSNLITREERLDTLQPTEIRCLHIPQGVVKDAQSGYLLICETIVKREAPPTHNPAKGYPPDAWSVWKMNAEADWDGKEKGAQKVQGLWRWKTDFGEMYDGIAMYAEDNVLAVTTTIDEAPCANLPLDSELMVLRRIHFYMLIPPDGTSSPLKGTFRGGDPHPDAKFPFIDLWVPARHHMHDVKLLFGAGGRVGLLMRSCGGPPICFVGVWDWKRGISLGKAAPTEDLNAIDDFRFLGPFLVCSVYRSAAVPATAHAHAEDNDQKTDKDDKRNSSSRAANRLARGYRVRGRTATSSRRSARHSRNDASDDDDDDDEEERRRAQRTQSIGIVCCLDIFTLADKRTTKSDSSGIWRFEDIPCCDGIVKFNLLPLNSVPHEPVFGLLPSLMTGLLDHSFHPVSCDLGIDVANGPFKRGRKGETFLTFFITGFLGTSALGVLRRCVGAVDTEYILDVVSRVIICRFLDSMDHIGEVAVTEALDEMGLGGLVEGQEIGKIIGAFMSEDEDNGWETDDGHVLDGNCPGSSRSRKGGKKDKYGRGRNDIPNDSEPTNSDKSTKPRPVTVEWSQWSEGVSMRTFEHASNPVMHGTRMIQVLTPDPSIIRVDLLMSNYNQNNILDDPKSPRQILGTVNTSQGDGPKLQNYRTQVRACPLVKPVGLPQFNKPTMYTSSRDSGGPVTTKGIFLKKEIESALRYRESKREMQLDNRRPFREVHFDGERIILAMVRSGGEDICE</sequence>
<keyword evidence="3" id="KW-1185">Reference proteome</keyword>
<dbReference type="OrthoDB" id="2564566at2759"/>
<feature type="region of interest" description="Disordered" evidence="1">
    <location>
        <begin position="584"/>
        <end position="639"/>
    </location>
</feature>
<dbReference type="EMBL" id="CP144053">
    <property type="protein sequence ID" value="WWD17071.1"/>
    <property type="molecule type" value="Genomic_DNA"/>
</dbReference>